<organism evidence="2 3">
    <name type="scientific">Triparma columacea</name>
    <dbReference type="NCBI Taxonomy" id="722753"/>
    <lineage>
        <taxon>Eukaryota</taxon>
        <taxon>Sar</taxon>
        <taxon>Stramenopiles</taxon>
        <taxon>Ochrophyta</taxon>
        <taxon>Bolidophyceae</taxon>
        <taxon>Parmales</taxon>
        <taxon>Triparmaceae</taxon>
        <taxon>Triparma</taxon>
    </lineage>
</organism>
<feature type="transmembrane region" description="Helical" evidence="1">
    <location>
        <begin position="57"/>
        <end position="78"/>
    </location>
</feature>
<feature type="transmembrane region" description="Helical" evidence="1">
    <location>
        <begin position="98"/>
        <end position="120"/>
    </location>
</feature>
<evidence type="ECO:0000256" key="1">
    <source>
        <dbReference type="SAM" id="Phobius"/>
    </source>
</evidence>
<accession>A0A9W7FVU1</accession>
<evidence type="ECO:0000313" key="3">
    <source>
        <dbReference type="Proteomes" id="UP001165065"/>
    </source>
</evidence>
<dbReference type="EMBL" id="BRYA01001858">
    <property type="protein sequence ID" value="GMI20342.1"/>
    <property type="molecule type" value="Genomic_DNA"/>
</dbReference>
<reference evidence="3" key="1">
    <citation type="journal article" date="2023" name="Commun. Biol.">
        <title>Genome analysis of Parmales, the sister group of diatoms, reveals the evolutionary specialization of diatoms from phago-mixotrophs to photoautotrophs.</title>
        <authorList>
            <person name="Ban H."/>
            <person name="Sato S."/>
            <person name="Yoshikawa S."/>
            <person name="Yamada K."/>
            <person name="Nakamura Y."/>
            <person name="Ichinomiya M."/>
            <person name="Sato N."/>
            <person name="Blanc-Mathieu R."/>
            <person name="Endo H."/>
            <person name="Kuwata A."/>
            <person name="Ogata H."/>
        </authorList>
    </citation>
    <scope>NUCLEOTIDE SEQUENCE [LARGE SCALE GENOMIC DNA]</scope>
</reference>
<evidence type="ECO:0000313" key="2">
    <source>
        <dbReference type="EMBL" id="GMI20342.1"/>
    </source>
</evidence>
<keyword evidence="1" id="KW-0812">Transmembrane</keyword>
<name>A0A9W7FVU1_9STRA</name>
<gene>
    <name evidence="2" type="ORF">TrCOL_g10182</name>
</gene>
<feature type="non-terminal residue" evidence="2">
    <location>
        <position position="1"/>
    </location>
</feature>
<keyword evidence="1" id="KW-1133">Transmembrane helix</keyword>
<sequence>MEHVLKTIESNEYIRGVKERNVWFDDLLIRLMENKLRLVPSDYSDYPSMDSKKAERLGGQFAACLATSLTSAIAVNAWSSNSPALITLFENESYLEDFFIVVGTHLLGSALWGAAARALAGAMLTLADVG</sequence>
<protein>
    <submittedName>
        <fullName evidence="2">Uncharacterized protein</fullName>
    </submittedName>
</protein>
<comment type="caution">
    <text evidence="2">The sequence shown here is derived from an EMBL/GenBank/DDBJ whole genome shotgun (WGS) entry which is preliminary data.</text>
</comment>
<dbReference type="AlphaFoldDB" id="A0A9W7FVU1"/>
<keyword evidence="3" id="KW-1185">Reference proteome</keyword>
<proteinExistence type="predicted"/>
<keyword evidence="1" id="KW-0472">Membrane</keyword>
<dbReference type="Proteomes" id="UP001165065">
    <property type="component" value="Unassembled WGS sequence"/>
</dbReference>